<dbReference type="RefSeq" id="XP_040629878.1">
    <property type="nucleotide sequence ID" value="XM_040772352.1"/>
</dbReference>
<dbReference type="SUPFAM" id="SSF53474">
    <property type="entry name" value="alpha/beta-Hydrolases"/>
    <property type="match status" value="1"/>
</dbReference>
<feature type="region of interest" description="Disordered" evidence="1">
    <location>
        <begin position="400"/>
        <end position="432"/>
    </location>
</feature>
<proteinExistence type="predicted"/>
<evidence type="ECO:0008006" key="4">
    <source>
        <dbReference type="Google" id="ProtNLM"/>
    </source>
</evidence>
<reference evidence="2 3" key="1">
    <citation type="journal article" date="2012" name="Science">
        <title>The Paleozoic origin of enzymatic lignin decomposition reconstructed from 31 fungal genomes.</title>
        <authorList>
            <person name="Floudas D."/>
            <person name="Binder M."/>
            <person name="Riley R."/>
            <person name="Barry K."/>
            <person name="Blanchette R.A."/>
            <person name="Henrissat B."/>
            <person name="Martinez A.T."/>
            <person name="Otillar R."/>
            <person name="Spatafora J.W."/>
            <person name="Yadav J.S."/>
            <person name="Aerts A."/>
            <person name="Benoit I."/>
            <person name="Boyd A."/>
            <person name="Carlson A."/>
            <person name="Copeland A."/>
            <person name="Coutinho P.M."/>
            <person name="de Vries R.P."/>
            <person name="Ferreira P."/>
            <person name="Findley K."/>
            <person name="Foster B."/>
            <person name="Gaskell J."/>
            <person name="Glotzer D."/>
            <person name="Gorecki P."/>
            <person name="Heitman J."/>
            <person name="Hesse C."/>
            <person name="Hori C."/>
            <person name="Igarashi K."/>
            <person name="Jurgens J.A."/>
            <person name="Kallen N."/>
            <person name="Kersten P."/>
            <person name="Kohler A."/>
            <person name="Kuees U."/>
            <person name="Kumar T.K.A."/>
            <person name="Kuo A."/>
            <person name="LaButti K."/>
            <person name="Larrondo L.F."/>
            <person name="Lindquist E."/>
            <person name="Ling A."/>
            <person name="Lombard V."/>
            <person name="Lucas S."/>
            <person name="Lundell T."/>
            <person name="Martin R."/>
            <person name="McLaughlin D.J."/>
            <person name="Morgenstern I."/>
            <person name="Morin E."/>
            <person name="Murat C."/>
            <person name="Nagy L.G."/>
            <person name="Nolan M."/>
            <person name="Ohm R.A."/>
            <person name="Patyshakuliyeva A."/>
            <person name="Rokas A."/>
            <person name="Ruiz-Duenas F.J."/>
            <person name="Sabat G."/>
            <person name="Salamov A."/>
            <person name="Samejima M."/>
            <person name="Schmutz J."/>
            <person name="Slot J.C."/>
            <person name="St John F."/>
            <person name="Stenlid J."/>
            <person name="Sun H."/>
            <person name="Sun S."/>
            <person name="Syed K."/>
            <person name="Tsang A."/>
            <person name="Wiebenga A."/>
            <person name="Young D."/>
            <person name="Pisabarro A."/>
            <person name="Eastwood D.C."/>
            <person name="Martin F."/>
            <person name="Cullen D."/>
            <person name="Grigoriev I.V."/>
            <person name="Hibbett D.S."/>
        </authorList>
    </citation>
    <scope>NUCLEOTIDE SEQUENCE [LARGE SCALE GENOMIC DNA]</scope>
    <source>
        <strain evidence="2 3">DJM-731 SS1</strain>
    </source>
</reference>
<dbReference type="GeneID" id="63687414"/>
<dbReference type="EMBL" id="JH795860">
    <property type="protein sequence ID" value="EJU02984.1"/>
    <property type="molecule type" value="Genomic_DNA"/>
</dbReference>
<accession>M5G2R2</accession>
<evidence type="ECO:0000256" key="1">
    <source>
        <dbReference type="SAM" id="MobiDB-lite"/>
    </source>
</evidence>
<sequence>MPFVDLPEDGVSYFYRSNLPGDGSIKGLDKTKQTIVFTLGAIFDSSSFVNQLKDPRLSKNYNLIALDGRAQGQTISEPEPGRDAWTDGVELVKLLDKLGLRHVHLFAGTWYTYHNTLRAAILFPGRLLSIAAGPIERPRDEIMMQLEEICKELLTLLATSKDIETMEDYLVEVFPYLFGEHLDEDQKDDFAAYLETQYPPTRLCRGMEFGNAIFGNRIPLTDEEADLVRVPVLLYAADNLVDTVAEAEAFANRLTGVPGGCQKHILPDGAPSEAWYIRRYADGVTNAFLDFIQKVSETPQTVAPTNLEAALALNAKLADEPTMAQLDPKKSMSFSRVPPAVLAQRNQVFAICSEAQKRGFDPIGLNGEMPRRFSDRYHERNRQRATSTASLVIQVSVSHKSEEDLAKAGVDAKKAEEDHDLSSITDKLKNLL</sequence>
<evidence type="ECO:0000313" key="2">
    <source>
        <dbReference type="EMBL" id="EJU02984.1"/>
    </source>
</evidence>
<dbReference type="AlphaFoldDB" id="M5G2R2"/>
<evidence type="ECO:0000313" key="3">
    <source>
        <dbReference type="Proteomes" id="UP000030653"/>
    </source>
</evidence>
<dbReference type="Gene3D" id="3.40.50.1820">
    <property type="entry name" value="alpha/beta hydrolase"/>
    <property type="match status" value="1"/>
</dbReference>
<keyword evidence="3" id="KW-1185">Reference proteome</keyword>
<dbReference type="InterPro" id="IPR029058">
    <property type="entry name" value="AB_hydrolase_fold"/>
</dbReference>
<dbReference type="OrthoDB" id="19657at2759"/>
<gene>
    <name evidence="2" type="ORF">DACRYDRAFT_21351</name>
</gene>
<name>M5G2R2_DACPD</name>
<dbReference type="HOGENOM" id="CLU_041818_0_0_1"/>
<organism evidence="2 3">
    <name type="scientific">Dacryopinax primogenitus (strain DJM 731)</name>
    <name type="common">Brown rot fungus</name>
    <dbReference type="NCBI Taxonomy" id="1858805"/>
    <lineage>
        <taxon>Eukaryota</taxon>
        <taxon>Fungi</taxon>
        <taxon>Dikarya</taxon>
        <taxon>Basidiomycota</taxon>
        <taxon>Agaricomycotina</taxon>
        <taxon>Dacrymycetes</taxon>
        <taxon>Dacrymycetales</taxon>
        <taxon>Dacrymycetaceae</taxon>
        <taxon>Dacryopinax</taxon>
    </lineage>
</organism>
<dbReference type="Proteomes" id="UP000030653">
    <property type="component" value="Unassembled WGS sequence"/>
</dbReference>
<protein>
    <recommendedName>
        <fullName evidence="4">Alpha/beta-hydrolase</fullName>
    </recommendedName>
</protein>